<dbReference type="GO" id="GO:0009288">
    <property type="term" value="C:bacterial-type flagellum"/>
    <property type="evidence" value="ECO:0007669"/>
    <property type="project" value="InterPro"/>
</dbReference>
<dbReference type="PRINTS" id="PR00207">
    <property type="entry name" value="FLAGELLIN"/>
</dbReference>
<proteinExistence type="predicted"/>
<dbReference type="GO" id="GO:0005198">
    <property type="term" value="F:structural molecule activity"/>
    <property type="evidence" value="ECO:0007669"/>
    <property type="project" value="InterPro"/>
</dbReference>
<dbReference type="Gene3D" id="1.20.1330.10">
    <property type="entry name" value="f41 fragment of flagellin, N-terminal domain"/>
    <property type="match status" value="1"/>
</dbReference>
<name>A0A382Y058_9ZZZZ</name>
<dbReference type="PANTHER" id="PTHR42792:SF2">
    <property type="entry name" value="FLAGELLIN"/>
    <property type="match status" value="1"/>
</dbReference>
<feature type="non-terminal residue" evidence="2">
    <location>
        <position position="146"/>
    </location>
</feature>
<dbReference type="SUPFAM" id="SSF64518">
    <property type="entry name" value="Phase 1 flagellin"/>
    <property type="match status" value="1"/>
</dbReference>
<dbReference type="PANTHER" id="PTHR42792">
    <property type="entry name" value="FLAGELLIN"/>
    <property type="match status" value="1"/>
</dbReference>
<accession>A0A382Y058</accession>
<reference evidence="2" key="1">
    <citation type="submission" date="2018-05" db="EMBL/GenBank/DDBJ databases">
        <authorList>
            <person name="Lanie J.A."/>
            <person name="Ng W.-L."/>
            <person name="Kazmierczak K.M."/>
            <person name="Andrzejewski T.M."/>
            <person name="Davidsen T.M."/>
            <person name="Wayne K.J."/>
            <person name="Tettelin H."/>
            <person name="Glass J.I."/>
            <person name="Rusch D."/>
            <person name="Podicherti R."/>
            <person name="Tsui H.-C.T."/>
            <person name="Winkler M.E."/>
        </authorList>
    </citation>
    <scope>NUCLEOTIDE SEQUENCE</scope>
</reference>
<dbReference type="InterPro" id="IPR001492">
    <property type="entry name" value="Flagellin"/>
</dbReference>
<dbReference type="AlphaFoldDB" id="A0A382Y058"/>
<evidence type="ECO:0000313" key="2">
    <source>
        <dbReference type="EMBL" id="SVD76510.1"/>
    </source>
</evidence>
<organism evidence="2">
    <name type="scientific">marine metagenome</name>
    <dbReference type="NCBI Taxonomy" id="408172"/>
    <lineage>
        <taxon>unclassified sequences</taxon>
        <taxon>metagenomes</taxon>
        <taxon>ecological metagenomes</taxon>
    </lineage>
</organism>
<dbReference type="Pfam" id="PF00669">
    <property type="entry name" value="Flagellin_N"/>
    <property type="match status" value="1"/>
</dbReference>
<sequence length="146" mass="15397">MGLTINSNPAAIKAAFSLNKNNAQLQKSLARLSSGRRIVGPADDAGGLAVSMKLGASIGRTKAAIANIQNALSFGEVQDGALQSTARIVDRMAELKSLSLDVMKSEADKSNYDTEFKALQQQLYQLAQETFNGVSLFAATTGKVFG</sequence>
<protein>
    <recommendedName>
        <fullName evidence="1">Flagellin N-terminal domain-containing protein</fullName>
    </recommendedName>
</protein>
<evidence type="ECO:0000259" key="1">
    <source>
        <dbReference type="Pfam" id="PF00669"/>
    </source>
</evidence>
<dbReference type="InterPro" id="IPR001029">
    <property type="entry name" value="Flagellin_N"/>
</dbReference>
<dbReference type="EMBL" id="UINC01171774">
    <property type="protein sequence ID" value="SVD76510.1"/>
    <property type="molecule type" value="Genomic_DNA"/>
</dbReference>
<feature type="domain" description="Flagellin N-terminal" evidence="1">
    <location>
        <begin position="5"/>
        <end position="140"/>
    </location>
</feature>
<gene>
    <name evidence="2" type="ORF">METZ01_LOCUS429364</name>
</gene>